<dbReference type="Proteomes" id="UP000573603">
    <property type="component" value="Unassembled WGS sequence"/>
</dbReference>
<feature type="compositionally biased region" description="Polar residues" evidence="2">
    <location>
        <begin position="127"/>
        <end position="139"/>
    </location>
</feature>
<comment type="similarity">
    <text evidence="1">Belongs to the methyltransferase superfamily. LaeA methyltransferase family.</text>
</comment>
<name>A0A8H5DX64_9HYPO</name>
<sequence>MLSSLLLNRLSLFKGDQRKLNAGMDNLRSLEELIKQSVNDMKAVSTTIRHDLSRVTFKLRRAERVFLRIYRPTQRVFRQDLSSDTMAFAGHPIVADIDQNPLKRKRRDGSSIGDGWPEPKRLCGPSIPTSPQTSASYQQSHIVDKIPSGGFPTATESEGIQECLSLSGDEEINIDLIMTDTIDLMELSDDSASSSRSGSLTSSITSFIHEEGHTYHRFGMKEYMLPNDESWMELEDLLHHLLHGLVLDGKSLLCLTADFKGCVLDVGTGTCMWVLDIADAYTSAQVNGIDISPIQPSFIPPNSIFYIDDLANLYEPVFPCSEYHPDIIHFRNMTMAICDWMKLLRWVKRELSPGGYIEFQEILWHPYTQGDNFIEPYTGRLAEYFRTLAQAFSAVGISLNAPQYLETNLKLSGFQHKHLVERLLQLEISSDHGGPTLIFRSRDSKLDPDWQDAAWESMRWACTECLRLFPHKCFDNHSLLQLGFRKPLPDSDAARMITTWESSPVWRPQHRLMRGSEAYRLEKSRRALYLFAVTKGVMCDVQGDPAEHLSVLNVSGLVGFERLFEKEFRDMDDNEQLELFDEMALSIENDECGKKRYLRNCNECRFRKSLFSYTRFAGNRGSQNFPIVPSRQVSFATDLDRHFPGFLSTLRSKKPSARKTNGTGRLYPMYMARCPGCESWQEIRSFRKEGLSNGWRYSLHGETGLLGQDRDRMCCNRCFVDTIGRGELAEYLKKWIVGLLDEKIGFLSSVLCQLFNSHHFTPVGHLPEAEAREWRALLEQTPWFNAGNNSNFSREALDLINTRRRQWKQLLDRAKESDAGNSLPQILDDLYNKWIRHSDTTESRWKWLMGCKEEIEENPELLVDWALDRDGAAFT</sequence>
<reference evidence="3 4" key="1">
    <citation type="journal article" date="2020" name="BMC Genomics">
        <title>Correction to: Identification and distribution of gene clusters required for synthesis of sphingolipid metabolism inhibitors in diverse species of the filamentous fungus Fusarium.</title>
        <authorList>
            <person name="Kim H.S."/>
            <person name="Lohmar J.M."/>
            <person name="Busman M."/>
            <person name="Brown D.W."/>
            <person name="Naumann T.A."/>
            <person name="Divon H.H."/>
            <person name="Lysoe E."/>
            <person name="Uhlig S."/>
            <person name="Proctor R.H."/>
        </authorList>
    </citation>
    <scope>NUCLEOTIDE SEQUENCE [LARGE SCALE GENOMIC DNA]</scope>
    <source>
        <strain evidence="3 4">NRRL 25214</strain>
    </source>
</reference>
<keyword evidence="4" id="KW-1185">Reference proteome</keyword>
<dbReference type="GO" id="GO:0008168">
    <property type="term" value="F:methyltransferase activity"/>
    <property type="evidence" value="ECO:0007669"/>
    <property type="project" value="TreeGrafter"/>
</dbReference>
<evidence type="ECO:0000256" key="1">
    <source>
        <dbReference type="ARBA" id="ARBA00038158"/>
    </source>
</evidence>
<dbReference type="CDD" id="cd02440">
    <property type="entry name" value="AdoMet_MTases"/>
    <property type="match status" value="1"/>
</dbReference>
<proteinExistence type="inferred from homology"/>
<dbReference type="EMBL" id="JABEVY010000281">
    <property type="protein sequence ID" value="KAF5238897.1"/>
    <property type="molecule type" value="Genomic_DNA"/>
</dbReference>
<dbReference type="SUPFAM" id="SSF53335">
    <property type="entry name" value="S-adenosyl-L-methionine-dependent methyltransferases"/>
    <property type="match status" value="1"/>
</dbReference>
<dbReference type="PANTHER" id="PTHR43591:SF24">
    <property type="entry name" value="2-METHOXY-6-POLYPRENYL-1,4-BENZOQUINOL METHYLASE, MITOCHONDRIAL"/>
    <property type="match status" value="1"/>
</dbReference>
<dbReference type="Gene3D" id="3.40.50.150">
    <property type="entry name" value="Vaccinia Virus protein VP39"/>
    <property type="match status" value="1"/>
</dbReference>
<dbReference type="Pfam" id="PF13489">
    <property type="entry name" value="Methyltransf_23"/>
    <property type="match status" value="1"/>
</dbReference>
<evidence type="ECO:0000313" key="3">
    <source>
        <dbReference type="EMBL" id="KAF5238897.1"/>
    </source>
</evidence>
<dbReference type="AlphaFoldDB" id="A0A8H5DX64"/>
<comment type="caution">
    <text evidence="3">The sequence shown here is derived from an EMBL/GenBank/DDBJ whole genome shotgun (WGS) entry which is preliminary data.</text>
</comment>
<evidence type="ECO:0000256" key="2">
    <source>
        <dbReference type="SAM" id="MobiDB-lite"/>
    </source>
</evidence>
<organism evidence="3 4">
    <name type="scientific">Fusarium anthophilum</name>
    <dbReference type="NCBI Taxonomy" id="48485"/>
    <lineage>
        <taxon>Eukaryota</taxon>
        <taxon>Fungi</taxon>
        <taxon>Dikarya</taxon>
        <taxon>Ascomycota</taxon>
        <taxon>Pezizomycotina</taxon>
        <taxon>Sordariomycetes</taxon>
        <taxon>Hypocreomycetidae</taxon>
        <taxon>Hypocreales</taxon>
        <taxon>Nectriaceae</taxon>
        <taxon>Fusarium</taxon>
        <taxon>Fusarium fujikuroi species complex</taxon>
    </lineage>
</organism>
<protein>
    <recommendedName>
        <fullName evidence="5">Methyltransferase domain-containing protein</fullName>
    </recommendedName>
</protein>
<feature type="region of interest" description="Disordered" evidence="2">
    <location>
        <begin position="99"/>
        <end position="139"/>
    </location>
</feature>
<dbReference type="PANTHER" id="PTHR43591">
    <property type="entry name" value="METHYLTRANSFERASE"/>
    <property type="match status" value="1"/>
</dbReference>
<evidence type="ECO:0008006" key="5">
    <source>
        <dbReference type="Google" id="ProtNLM"/>
    </source>
</evidence>
<dbReference type="InterPro" id="IPR029063">
    <property type="entry name" value="SAM-dependent_MTases_sf"/>
</dbReference>
<evidence type="ECO:0000313" key="4">
    <source>
        <dbReference type="Proteomes" id="UP000573603"/>
    </source>
</evidence>
<accession>A0A8H5DX64</accession>
<gene>
    <name evidence="3" type="ORF">FANTH_10140</name>
</gene>